<accession>A0A0B1TFJ4</accession>
<organism evidence="2 3">
    <name type="scientific">Oesophagostomum dentatum</name>
    <name type="common">Nodular worm</name>
    <dbReference type="NCBI Taxonomy" id="61180"/>
    <lineage>
        <taxon>Eukaryota</taxon>
        <taxon>Metazoa</taxon>
        <taxon>Ecdysozoa</taxon>
        <taxon>Nematoda</taxon>
        <taxon>Chromadorea</taxon>
        <taxon>Rhabditida</taxon>
        <taxon>Rhabditina</taxon>
        <taxon>Rhabditomorpha</taxon>
        <taxon>Strongyloidea</taxon>
        <taxon>Strongylidae</taxon>
        <taxon>Oesophagostomum</taxon>
    </lineage>
</organism>
<evidence type="ECO:0000313" key="3">
    <source>
        <dbReference type="Proteomes" id="UP000053660"/>
    </source>
</evidence>
<evidence type="ECO:0000313" key="2">
    <source>
        <dbReference type="EMBL" id="KHJ94125.1"/>
    </source>
</evidence>
<evidence type="ECO:0000256" key="1">
    <source>
        <dbReference type="SAM" id="MobiDB-lite"/>
    </source>
</evidence>
<proteinExistence type="predicted"/>
<dbReference type="Proteomes" id="UP000053660">
    <property type="component" value="Unassembled WGS sequence"/>
</dbReference>
<dbReference type="AlphaFoldDB" id="A0A0B1TFJ4"/>
<feature type="compositionally biased region" description="Polar residues" evidence="1">
    <location>
        <begin position="9"/>
        <end position="19"/>
    </location>
</feature>
<dbReference type="OrthoDB" id="5862292at2759"/>
<gene>
    <name evidence="2" type="ORF">OESDEN_05949</name>
</gene>
<feature type="region of interest" description="Disordered" evidence="1">
    <location>
        <begin position="1"/>
        <end position="78"/>
    </location>
</feature>
<sequence length="177" mass="19874">MDAKLGYSTYKSRSESANSEVHDLEDEESEQNTVPDDSEPSNSRSAVSNSIRTEKNTAEQGHYRSIKPAQANPPKFHGNAEDFPEFWAIFETLVHKGTELDDVVKAVLVSGQMLDNQTVEHLLAQLKKEITAKSFVENRLDHAIGTKKRSISINDHMQTNGAYFAKRAIIHRPHAEQ</sequence>
<keyword evidence="3" id="KW-1185">Reference proteome</keyword>
<protein>
    <submittedName>
        <fullName evidence="2">Uncharacterized protein</fullName>
    </submittedName>
</protein>
<feature type="compositionally biased region" description="Polar residues" evidence="1">
    <location>
        <begin position="31"/>
        <end position="51"/>
    </location>
</feature>
<dbReference type="EMBL" id="KN550455">
    <property type="protein sequence ID" value="KHJ94125.1"/>
    <property type="molecule type" value="Genomic_DNA"/>
</dbReference>
<name>A0A0B1TFJ4_OESDE</name>
<reference evidence="2 3" key="1">
    <citation type="submission" date="2014-03" db="EMBL/GenBank/DDBJ databases">
        <title>Draft genome of the hookworm Oesophagostomum dentatum.</title>
        <authorList>
            <person name="Mitreva M."/>
        </authorList>
    </citation>
    <scope>NUCLEOTIDE SEQUENCE [LARGE SCALE GENOMIC DNA]</scope>
    <source>
        <strain evidence="2 3">OD-Hann</strain>
    </source>
</reference>